<dbReference type="Proteomes" id="UP000009145">
    <property type="component" value="Chromosome"/>
</dbReference>
<dbReference type="EMBL" id="CP003380">
    <property type="protein sequence ID" value="AFJ03616.1"/>
    <property type="molecule type" value="Genomic_DNA"/>
</dbReference>
<gene>
    <name evidence="1" type="ordered locus">Q7C_2491</name>
</gene>
<name>I1YL23_METFJ</name>
<dbReference type="STRING" id="754477.Q7C_2491"/>
<keyword evidence="2" id="KW-1185">Reference proteome</keyword>
<evidence type="ECO:0000313" key="2">
    <source>
        <dbReference type="Proteomes" id="UP000009145"/>
    </source>
</evidence>
<dbReference type="Pfam" id="PF10986">
    <property type="entry name" value="ZrgA"/>
    <property type="match status" value="1"/>
</dbReference>
<dbReference type="HOGENOM" id="CLU_095659_2_0_6"/>
<organism evidence="1 2">
    <name type="scientific">Methylophaga frappieri (strain ATCC BAA-2434 / DSM 25690 / JAM7)</name>
    <dbReference type="NCBI Taxonomy" id="754477"/>
    <lineage>
        <taxon>Bacteria</taxon>
        <taxon>Pseudomonadati</taxon>
        <taxon>Pseudomonadota</taxon>
        <taxon>Gammaproteobacteria</taxon>
        <taxon>Thiotrichales</taxon>
        <taxon>Piscirickettsiaceae</taxon>
        <taxon>Methylophaga</taxon>
    </lineage>
</organism>
<protein>
    <submittedName>
        <fullName evidence="1">Putative zinc-binding protein</fullName>
    </submittedName>
</protein>
<accession>I1YL23</accession>
<dbReference type="eggNOG" id="COG4531">
    <property type="taxonomic scope" value="Bacteria"/>
</dbReference>
<dbReference type="KEGG" id="mec:Q7C_2491"/>
<proteinExistence type="predicted"/>
<evidence type="ECO:0000313" key="1">
    <source>
        <dbReference type="EMBL" id="AFJ03616.1"/>
    </source>
</evidence>
<dbReference type="InterPro" id="IPR021253">
    <property type="entry name" value="ZrgA-like"/>
</dbReference>
<dbReference type="PATRIC" id="fig|754477.3.peg.2449"/>
<sequence length="181" mass="20320" precursor="true">MVSLLILSGFSVQAHDHAHTDDNLAAAHVHGQAELNIVIEQGEAFAEWQTPLDNLLGFEHVPATDAQKQRYTALRESMQSVDAVFTLVDGQCVQHGVELNQPFVGHHEHNHDGHDHQHDEHGHFELQATYHLKCAEGDAITGLVTNLFARYPRLQSIHVQLINNRGQQAFELTPAKPNQRW</sequence>
<dbReference type="AlphaFoldDB" id="I1YL23"/>
<reference evidence="1 2" key="1">
    <citation type="journal article" date="2012" name="J. Bacteriol.">
        <title>Complete genome sequences of Methylophaga sp. strain JAM1 and Methylophaga sp. strain JAM7.</title>
        <authorList>
            <person name="Villeneuve C."/>
            <person name="Martineau C."/>
            <person name="Mauffrey F."/>
            <person name="Villemur R."/>
        </authorList>
    </citation>
    <scope>NUCLEOTIDE SEQUENCE [LARGE SCALE GENOMIC DNA]</scope>
    <source>
        <strain evidence="1 2">JAM7</strain>
    </source>
</reference>